<feature type="transmembrane region" description="Helical" evidence="1">
    <location>
        <begin position="181"/>
        <end position="197"/>
    </location>
</feature>
<dbReference type="Pfam" id="PF09335">
    <property type="entry name" value="VTT_dom"/>
    <property type="match status" value="1"/>
</dbReference>
<accession>A0A4R1GC06</accession>
<dbReference type="PANTHER" id="PTHR42709">
    <property type="entry name" value="ALKALINE PHOSPHATASE LIKE PROTEIN"/>
    <property type="match status" value="1"/>
</dbReference>
<gene>
    <name evidence="3" type="ORF">CLV27_0775</name>
</gene>
<keyword evidence="1" id="KW-1133">Transmembrane helix</keyword>
<evidence type="ECO:0000259" key="2">
    <source>
        <dbReference type="Pfam" id="PF09335"/>
    </source>
</evidence>
<proteinExistence type="predicted"/>
<sequence length="207" mass="23306">MELGSLVEVSTQFIKSHPELACFFLFLWAFLETGLLLGLLLPAEKILIVGSVLASKGVIPPSSFLICASFGTVLGYTVSYLAGYFLGEEPLKKYLSFLKVSREDFERVGKLIRRRGELTVVFGRFIPVVRAVLPVVIGAFRPPFWKFTLYNVIGALLWVLSYLVVGNLIGEFFSFIIKHKLIGVTVLSAALLLYFFWRRYGKNKKLL</sequence>
<feature type="transmembrane region" description="Helical" evidence="1">
    <location>
        <begin position="63"/>
        <end position="86"/>
    </location>
</feature>
<evidence type="ECO:0000313" key="3">
    <source>
        <dbReference type="EMBL" id="TCK05348.1"/>
    </source>
</evidence>
<evidence type="ECO:0000256" key="1">
    <source>
        <dbReference type="SAM" id="Phobius"/>
    </source>
</evidence>
<organism evidence="3 4">
    <name type="scientific">Phorcysia thermohydrogeniphila</name>
    <dbReference type="NCBI Taxonomy" id="936138"/>
    <lineage>
        <taxon>Bacteria</taxon>
        <taxon>Pseudomonadati</taxon>
        <taxon>Aquificota</taxon>
        <taxon>Aquificia</taxon>
        <taxon>Desulfurobacteriales</taxon>
        <taxon>Desulfurobacteriaceae</taxon>
        <taxon>Phorcysia</taxon>
    </lineage>
</organism>
<dbReference type="InterPro" id="IPR051311">
    <property type="entry name" value="DedA_domain"/>
</dbReference>
<dbReference type="RefSeq" id="WP_132525978.1">
    <property type="nucleotide sequence ID" value="NZ_SMFV01000002.1"/>
</dbReference>
<reference evidence="3 4" key="1">
    <citation type="submission" date="2019-03" db="EMBL/GenBank/DDBJ databases">
        <title>Genomic Encyclopedia of Archaeal and Bacterial Type Strains, Phase II (KMG-II): from individual species to whole genera.</title>
        <authorList>
            <person name="Goeker M."/>
        </authorList>
    </citation>
    <scope>NUCLEOTIDE SEQUENCE [LARGE SCALE GENOMIC DNA]</scope>
    <source>
        <strain evidence="3 4">DSM 24425</strain>
    </source>
</reference>
<dbReference type="PANTHER" id="PTHR42709:SF2">
    <property type="entry name" value="INNER MEMBRANE PROTEIN YOHD"/>
    <property type="match status" value="1"/>
</dbReference>
<keyword evidence="1" id="KW-0812">Transmembrane</keyword>
<keyword evidence="1" id="KW-0472">Membrane</keyword>
<dbReference type="GO" id="GO:0005886">
    <property type="term" value="C:plasma membrane"/>
    <property type="evidence" value="ECO:0007669"/>
    <property type="project" value="TreeGrafter"/>
</dbReference>
<feature type="transmembrane region" description="Helical" evidence="1">
    <location>
        <begin position="121"/>
        <end position="141"/>
    </location>
</feature>
<feature type="domain" description="VTT" evidence="2">
    <location>
        <begin position="42"/>
        <end position="167"/>
    </location>
</feature>
<keyword evidence="4" id="KW-1185">Reference proteome</keyword>
<dbReference type="OrthoDB" id="13976at2"/>
<name>A0A4R1GC06_9BACT</name>
<dbReference type="EMBL" id="SMFV01000002">
    <property type="protein sequence ID" value="TCK05348.1"/>
    <property type="molecule type" value="Genomic_DNA"/>
</dbReference>
<feature type="transmembrane region" description="Helical" evidence="1">
    <location>
        <begin position="20"/>
        <end position="43"/>
    </location>
</feature>
<comment type="caution">
    <text evidence="3">The sequence shown here is derived from an EMBL/GenBank/DDBJ whole genome shotgun (WGS) entry which is preliminary data.</text>
</comment>
<dbReference type="Proteomes" id="UP000295777">
    <property type="component" value="Unassembled WGS sequence"/>
</dbReference>
<dbReference type="AlphaFoldDB" id="A0A4R1GC06"/>
<evidence type="ECO:0000313" key="4">
    <source>
        <dbReference type="Proteomes" id="UP000295777"/>
    </source>
</evidence>
<protein>
    <submittedName>
        <fullName evidence="3">Membrane-associated protein</fullName>
    </submittedName>
</protein>
<dbReference type="InterPro" id="IPR032816">
    <property type="entry name" value="VTT_dom"/>
</dbReference>
<feature type="transmembrane region" description="Helical" evidence="1">
    <location>
        <begin position="147"/>
        <end position="169"/>
    </location>
</feature>